<dbReference type="EMBL" id="CATOUU010001099">
    <property type="protein sequence ID" value="CAI9971836.1"/>
    <property type="molecule type" value="Genomic_DNA"/>
</dbReference>
<evidence type="ECO:0000256" key="2">
    <source>
        <dbReference type="ARBA" id="ARBA00022737"/>
    </source>
</evidence>
<keyword evidence="2" id="KW-0677">Repeat</keyword>
<evidence type="ECO:0000313" key="5">
    <source>
        <dbReference type="Proteomes" id="UP001642409"/>
    </source>
</evidence>
<dbReference type="AlphaFoldDB" id="A0AA86R5H2"/>
<name>A0AA86R5H2_9EUKA</name>
<proteinExistence type="predicted"/>
<gene>
    <name evidence="4" type="ORF">HINF_LOCUS42113</name>
    <name evidence="3" type="ORF">HINF_LOCUS59481</name>
</gene>
<keyword evidence="1" id="KW-0433">Leucine-rich repeat</keyword>
<dbReference type="InterPro" id="IPR050836">
    <property type="entry name" value="SDS22/Internalin_LRR"/>
</dbReference>
<dbReference type="SUPFAM" id="SSF52058">
    <property type="entry name" value="L domain-like"/>
    <property type="match status" value="1"/>
</dbReference>
<dbReference type="PANTHER" id="PTHR46652">
    <property type="entry name" value="LEUCINE-RICH REPEAT AND IQ DOMAIN-CONTAINING PROTEIN 1-RELATED"/>
    <property type="match status" value="1"/>
</dbReference>
<evidence type="ECO:0000256" key="1">
    <source>
        <dbReference type="ARBA" id="ARBA00022614"/>
    </source>
</evidence>
<dbReference type="InterPro" id="IPR032675">
    <property type="entry name" value="LRR_dom_sf"/>
</dbReference>
<sequence>MIQDIKTNFNQNLKFQDKCMIQKYIKKSQQPKIYDTDFEIFFFNFVDELGWRKLDIQRCQNIKFDRTPQYLTQLTIENCYISKLHGIQNMQSLQCLSLTHCYISDISNLISLQNLTSLELSNNKIVSICVLQKLTNLTILRLNSNQIIDISALKSIHFKRLSLQYNKILDFKSLNLHPDRNKEYYDYFGAYNCYALNNQTDPTEIEQQFSKKINLVSEGGIKLFEQKTLRRRFKTKVKRHKTEVNAILMQMTVKLVHITEQYIAAFNGF</sequence>
<reference evidence="3" key="1">
    <citation type="submission" date="2023-06" db="EMBL/GenBank/DDBJ databases">
        <authorList>
            <person name="Kurt Z."/>
        </authorList>
    </citation>
    <scope>NUCLEOTIDE SEQUENCE</scope>
</reference>
<dbReference type="EMBL" id="CAXDID020000171">
    <property type="protein sequence ID" value="CAL6047249.1"/>
    <property type="molecule type" value="Genomic_DNA"/>
</dbReference>
<dbReference type="PANTHER" id="PTHR46652:SF3">
    <property type="entry name" value="LEUCINE-RICH REPEAT-CONTAINING PROTEIN 9"/>
    <property type="match status" value="1"/>
</dbReference>
<dbReference type="InterPro" id="IPR025875">
    <property type="entry name" value="Leu-rich_rpt_4"/>
</dbReference>
<accession>A0AA86R5H2</accession>
<reference evidence="4 5" key="2">
    <citation type="submission" date="2024-07" db="EMBL/GenBank/DDBJ databases">
        <authorList>
            <person name="Akdeniz Z."/>
        </authorList>
    </citation>
    <scope>NUCLEOTIDE SEQUENCE [LARGE SCALE GENOMIC DNA]</scope>
</reference>
<dbReference type="Gene3D" id="3.80.10.10">
    <property type="entry name" value="Ribonuclease Inhibitor"/>
    <property type="match status" value="1"/>
</dbReference>
<evidence type="ECO:0000313" key="3">
    <source>
        <dbReference type="EMBL" id="CAI9971836.1"/>
    </source>
</evidence>
<dbReference type="Pfam" id="PF12799">
    <property type="entry name" value="LRR_4"/>
    <property type="match status" value="1"/>
</dbReference>
<dbReference type="Proteomes" id="UP001642409">
    <property type="component" value="Unassembled WGS sequence"/>
</dbReference>
<organism evidence="3">
    <name type="scientific">Hexamita inflata</name>
    <dbReference type="NCBI Taxonomy" id="28002"/>
    <lineage>
        <taxon>Eukaryota</taxon>
        <taxon>Metamonada</taxon>
        <taxon>Diplomonadida</taxon>
        <taxon>Hexamitidae</taxon>
        <taxon>Hexamitinae</taxon>
        <taxon>Hexamita</taxon>
    </lineage>
</organism>
<evidence type="ECO:0000313" key="4">
    <source>
        <dbReference type="EMBL" id="CAL6047249.1"/>
    </source>
</evidence>
<comment type="caution">
    <text evidence="3">The sequence shown here is derived from an EMBL/GenBank/DDBJ whole genome shotgun (WGS) entry which is preliminary data.</text>
</comment>
<protein>
    <submittedName>
        <fullName evidence="3">Uncharacterized protein</fullName>
    </submittedName>
</protein>
<keyword evidence="5" id="KW-1185">Reference proteome</keyword>
<dbReference type="InterPro" id="IPR001611">
    <property type="entry name" value="Leu-rich_rpt"/>
</dbReference>
<dbReference type="PROSITE" id="PS51450">
    <property type="entry name" value="LRR"/>
    <property type="match status" value="3"/>
</dbReference>